<dbReference type="PROSITE" id="PS50280">
    <property type="entry name" value="SET"/>
    <property type="match status" value="1"/>
</dbReference>
<comment type="caution">
    <text evidence="2">The sequence shown here is derived from an EMBL/GenBank/DDBJ whole genome shotgun (WGS) entry which is preliminary data.</text>
</comment>
<accession>A0A4V4HW43</accession>
<dbReference type="CDD" id="cd20071">
    <property type="entry name" value="SET_SMYD"/>
    <property type="match status" value="1"/>
</dbReference>
<evidence type="ECO:0000259" key="1">
    <source>
        <dbReference type="PROSITE" id="PS50280"/>
    </source>
</evidence>
<gene>
    <name evidence="2" type="ORF">BGAL_0004g00370</name>
</gene>
<dbReference type="InterPro" id="IPR011990">
    <property type="entry name" value="TPR-like_helical_dom_sf"/>
</dbReference>
<dbReference type="PANTHER" id="PTHR47332:SF4">
    <property type="entry name" value="SET DOMAIN-CONTAINING PROTEIN 5"/>
    <property type="match status" value="1"/>
</dbReference>
<feature type="domain" description="SET" evidence="1">
    <location>
        <begin position="151"/>
        <end position="293"/>
    </location>
</feature>
<sequence length="469" mass="54020">MSLYTGFDMVPRLSERIEDQKSWECFIQAVKKHYQNDDLIEAKQNCIIVKVDRDLVLPSEGHKLLRFCSKISVRHAEGVEDYLDTITRIAEEHFGSRVHTWEEELGQQGFYRWVDVYDSRKYFEQPGEPSFSAVIDFNVLKSHSKTGKDSKMFSIEQVPGKGKGLIARFNIEKGKRILSEKSILEIRTTSASAAYLESNISQKVKRLPKSEQRQFFSLQNNICKGQPCSGILVTNGIGRGTGSTIVDIFPTICLINHDCLPNTHTYWNPQTGYRNIHAVCPIKAGEEITIAYRPGKGETFDARRAHLKRAYAFDCTCRLCSLSPAETQVSDTQRTNLEFLRHQVHKEKRFFEHPEESLTDCHTSVKILKEENKDRANMLISDIYWDAFDISIAQSDQARASCFMERAYSERVLCEGDDSPDVQNMRRLIKKPSQYESFALTNKWQTGKKEVPKGLNIEQFEKWLWRDGM</sequence>
<dbReference type="SMART" id="SM00317">
    <property type="entry name" value="SET"/>
    <property type="match status" value="1"/>
</dbReference>
<dbReference type="SUPFAM" id="SSF82199">
    <property type="entry name" value="SET domain"/>
    <property type="match status" value="1"/>
</dbReference>
<proteinExistence type="predicted"/>
<dbReference type="OrthoDB" id="265717at2759"/>
<dbReference type="Gene3D" id="1.25.40.10">
    <property type="entry name" value="Tetratricopeptide repeat domain"/>
    <property type="match status" value="1"/>
</dbReference>
<dbReference type="EMBL" id="PQXL01000004">
    <property type="protein sequence ID" value="THV55716.1"/>
    <property type="molecule type" value="Genomic_DNA"/>
</dbReference>
<dbReference type="InterPro" id="IPR053185">
    <property type="entry name" value="SET_domain_protein"/>
</dbReference>
<dbReference type="PANTHER" id="PTHR47332">
    <property type="entry name" value="SET DOMAIN-CONTAINING PROTEIN 5"/>
    <property type="match status" value="1"/>
</dbReference>
<dbReference type="Gene3D" id="2.170.270.10">
    <property type="entry name" value="SET domain"/>
    <property type="match status" value="1"/>
</dbReference>
<evidence type="ECO:0000313" key="2">
    <source>
        <dbReference type="EMBL" id="THV55716.1"/>
    </source>
</evidence>
<dbReference type="Proteomes" id="UP000308671">
    <property type="component" value="Unassembled WGS sequence"/>
</dbReference>
<dbReference type="InterPro" id="IPR001214">
    <property type="entry name" value="SET_dom"/>
</dbReference>
<organism evidence="2 3">
    <name type="scientific">Botrytis galanthina</name>
    <dbReference type="NCBI Taxonomy" id="278940"/>
    <lineage>
        <taxon>Eukaryota</taxon>
        <taxon>Fungi</taxon>
        <taxon>Dikarya</taxon>
        <taxon>Ascomycota</taxon>
        <taxon>Pezizomycotina</taxon>
        <taxon>Leotiomycetes</taxon>
        <taxon>Helotiales</taxon>
        <taxon>Sclerotiniaceae</taxon>
        <taxon>Botrytis</taxon>
    </lineage>
</organism>
<dbReference type="AlphaFoldDB" id="A0A4V4HW43"/>
<evidence type="ECO:0000313" key="3">
    <source>
        <dbReference type="Proteomes" id="UP000308671"/>
    </source>
</evidence>
<dbReference type="Pfam" id="PF00856">
    <property type="entry name" value="SET"/>
    <property type="match status" value="1"/>
</dbReference>
<reference evidence="2 3" key="1">
    <citation type="submission" date="2017-12" db="EMBL/GenBank/DDBJ databases">
        <title>Comparative genomics of Botrytis spp.</title>
        <authorList>
            <person name="Valero-Jimenez C.A."/>
            <person name="Tapia P."/>
            <person name="Veloso J."/>
            <person name="Silva-Moreno E."/>
            <person name="Staats M."/>
            <person name="Valdes J.H."/>
            <person name="Van Kan J.A.L."/>
        </authorList>
    </citation>
    <scope>NUCLEOTIDE SEQUENCE [LARGE SCALE GENOMIC DNA]</scope>
    <source>
        <strain evidence="2 3">MUCL435</strain>
    </source>
</reference>
<keyword evidence="3" id="KW-1185">Reference proteome</keyword>
<dbReference type="InterPro" id="IPR046341">
    <property type="entry name" value="SET_dom_sf"/>
</dbReference>
<name>A0A4V4HW43_9HELO</name>
<protein>
    <recommendedName>
        <fullName evidence="1">SET domain-containing protein</fullName>
    </recommendedName>
</protein>